<keyword evidence="2" id="KW-0472">Membrane</keyword>
<evidence type="ECO:0000256" key="1">
    <source>
        <dbReference type="SAM" id="MobiDB-lite"/>
    </source>
</evidence>
<reference evidence="3 4" key="1">
    <citation type="journal article" date="2010" name="ChemBioChem">
        <title>Cloning and characterization of the biosynthetic gene cluster of 16-membered macrolide antibiotic FD-891: involvement of a dual functional cytochrome P450 monooxygenase catalyzing epoxidation and hydroxylation.</title>
        <authorList>
            <person name="Kudo F."/>
            <person name="Motegi A."/>
            <person name="Mizoue K."/>
            <person name="Eguchi T."/>
        </authorList>
    </citation>
    <scope>NUCLEOTIDE SEQUENCE [LARGE SCALE GENOMIC DNA]</scope>
    <source>
        <strain evidence="3 4">A-8890</strain>
    </source>
</reference>
<dbReference type="Proteomes" id="UP001321542">
    <property type="component" value="Chromosome"/>
</dbReference>
<keyword evidence="2" id="KW-1133">Transmembrane helix</keyword>
<accession>A0ABM7FFV8</accession>
<dbReference type="EMBL" id="AP018448">
    <property type="protein sequence ID" value="BBC35133.1"/>
    <property type="molecule type" value="Genomic_DNA"/>
</dbReference>
<reference evidence="3 4" key="2">
    <citation type="journal article" date="2023" name="ChemBioChem">
        <title>Acyltransferase Domain Exchange between Two Independent Type I Polyketide Synthases in the Same Producer Strain of Macrolide Antibiotics.</title>
        <authorList>
            <person name="Kudo F."/>
            <person name="Kishikawa K."/>
            <person name="Tsuboi K."/>
            <person name="Kido T."/>
            <person name="Usui T."/>
            <person name="Hashimoto J."/>
            <person name="Shin-Ya K."/>
            <person name="Miyanaga A."/>
            <person name="Eguchi T."/>
        </authorList>
    </citation>
    <scope>NUCLEOTIDE SEQUENCE [LARGE SCALE GENOMIC DNA]</scope>
    <source>
        <strain evidence="3 4">A-8890</strain>
    </source>
</reference>
<dbReference type="RefSeq" id="WP_286255273.1">
    <property type="nucleotide sequence ID" value="NZ_AP018448.1"/>
</dbReference>
<proteinExistence type="predicted"/>
<keyword evidence="4" id="KW-1185">Reference proteome</keyword>
<evidence type="ECO:0000313" key="3">
    <source>
        <dbReference type="EMBL" id="BBC35133.1"/>
    </source>
</evidence>
<organism evidence="3 4">
    <name type="scientific">Streptomyces graminofaciens</name>
    <dbReference type="NCBI Taxonomy" id="68212"/>
    <lineage>
        <taxon>Bacteria</taxon>
        <taxon>Bacillati</taxon>
        <taxon>Actinomycetota</taxon>
        <taxon>Actinomycetes</taxon>
        <taxon>Kitasatosporales</taxon>
        <taxon>Streptomycetaceae</taxon>
        <taxon>Streptomyces</taxon>
    </lineage>
</organism>
<protein>
    <submittedName>
        <fullName evidence="3">Uncharacterized protein</fullName>
    </submittedName>
</protein>
<evidence type="ECO:0000313" key="4">
    <source>
        <dbReference type="Proteomes" id="UP001321542"/>
    </source>
</evidence>
<gene>
    <name evidence="3" type="ORF">SGFS_064270</name>
</gene>
<feature type="region of interest" description="Disordered" evidence="1">
    <location>
        <begin position="1"/>
        <end position="26"/>
    </location>
</feature>
<name>A0ABM7FFV8_9ACTN</name>
<evidence type="ECO:0000256" key="2">
    <source>
        <dbReference type="SAM" id="Phobius"/>
    </source>
</evidence>
<sequence length="79" mass="8540">MTPATDDDQGRMDPVKGVGAAVREPSTGDRIRPWTRFPLTVRSSRTSLQEFAMADLAFVVTTIAVFALVAFVAKGVTKL</sequence>
<keyword evidence="2" id="KW-0812">Transmembrane</keyword>
<feature type="transmembrane region" description="Helical" evidence="2">
    <location>
        <begin position="51"/>
        <end position="73"/>
    </location>
</feature>